<evidence type="ECO:0000313" key="4">
    <source>
        <dbReference type="Proteomes" id="UP000799441"/>
    </source>
</evidence>
<reference evidence="3" key="1">
    <citation type="journal article" date="2020" name="Stud. Mycol.">
        <title>101 Dothideomycetes genomes: a test case for predicting lifestyles and emergence of pathogens.</title>
        <authorList>
            <person name="Haridas S."/>
            <person name="Albert R."/>
            <person name="Binder M."/>
            <person name="Bloem J."/>
            <person name="Labutti K."/>
            <person name="Salamov A."/>
            <person name="Andreopoulos B."/>
            <person name="Baker S."/>
            <person name="Barry K."/>
            <person name="Bills G."/>
            <person name="Bluhm B."/>
            <person name="Cannon C."/>
            <person name="Castanera R."/>
            <person name="Culley D."/>
            <person name="Daum C."/>
            <person name="Ezra D."/>
            <person name="Gonzalez J."/>
            <person name="Henrissat B."/>
            <person name="Kuo A."/>
            <person name="Liang C."/>
            <person name="Lipzen A."/>
            <person name="Lutzoni F."/>
            <person name="Magnuson J."/>
            <person name="Mondo S."/>
            <person name="Nolan M."/>
            <person name="Ohm R."/>
            <person name="Pangilinan J."/>
            <person name="Park H.-J."/>
            <person name="Ramirez L."/>
            <person name="Alfaro M."/>
            <person name="Sun H."/>
            <person name="Tritt A."/>
            <person name="Yoshinaga Y."/>
            <person name="Zwiers L.-H."/>
            <person name="Turgeon B."/>
            <person name="Goodwin S."/>
            <person name="Spatafora J."/>
            <person name="Crous P."/>
            <person name="Grigoriev I."/>
        </authorList>
    </citation>
    <scope>NUCLEOTIDE SEQUENCE</scope>
    <source>
        <strain evidence="3">CBS 116435</strain>
    </source>
</reference>
<evidence type="ECO:0000256" key="2">
    <source>
        <dbReference type="SAM" id="SignalP"/>
    </source>
</evidence>
<feature type="chain" id="PRO_5040176586" evidence="2">
    <location>
        <begin position="23"/>
        <end position="133"/>
    </location>
</feature>
<feature type="signal peptide" evidence="2">
    <location>
        <begin position="1"/>
        <end position="22"/>
    </location>
</feature>
<dbReference type="AlphaFoldDB" id="A0A9P4QIV3"/>
<evidence type="ECO:0000313" key="3">
    <source>
        <dbReference type="EMBL" id="KAF2725696.1"/>
    </source>
</evidence>
<gene>
    <name evidence="3" type="ORF">K431DRAFT_329244</name>
</gene>
<organism evidence="3 4">
    <name type="scientific">Polychaeton citri CBS 116435</name>
    <dbReference type="NCBI Taxonomy" id="1314669"/>
    <lineage>
        <taxon>Eukaryota</taxon>
        <taxon>Fungi</taxon>
        <taxon>Dikarya</taxon>
        <taxon>Ascomycota</taxon>
        <taxon>Pezizomycotina</taxon>
        <taxon>Dothideomycetes</taxon>
        <taxon>Dothideomycetidae</taxon>
        <taxon>Capnodiales</taxon>
        <taxon>Capnodiaceae</taxon>
        <taxon>Polychaeton</taxon>
    </lineage>
</organism>
<protein>
    <submittedName>
        <fullName evidence="3">Uncharacterized protein</fullName>
    </submittedName>
</protein>
<dbReference type="EMBL" id="MU003767">
    <property type="protein sequence ID" value="KAF2725696.1"/>
    <property type="molecule type" value="Genomic_DNA"/>
</dbReference>
<name>A0A9P4QIV3_9PEZI</name>
<keyword evidence="4" id="KW-1185">Reference proteome</keyword>
<dbReference type="Proteomes" id="UP000799441">
    <property type="component" value="Unassembled WGS sequence"/>
</dbReference>
<proteinExistence type="predicted"/>
<sequence>MTSTIGWQHSVVLSLFLHAVITAHLQKYGGPDSENLNKPQLAACIDEMDDEDREKYFSFSIFYYVGTMGKKLDVHIEAMMHERGAIRRKISQHTGELWEANNIPLKADLIHMSQNSGSPPCPMSLVSSRLLKH</sequence>
<keyword evidence="2" id="KW-0732">Signal</keyword>
<comment type="caution">
    <text evidence="3">The sequence shown here is derived from an EMBL/GenBank/DDBJ whole genome shotgun (WGS) entry which is preliminary data.</text>
</comment>
<accession>A0A9P4QIV3</accession>
<feature type="region of interest" description="Disordered" evidence="1">
    <location>
        <begin position="114"/>
        <end position="133"/>
    </location>
</feature>
<evidence type="ECO:0000256" key="1">
    <source>
        <dbReference type="SAM" id="MobiDB-lite"/>
    </source>
</evidence>